<dbReference type="SUPFAM" id="SSF53474">
    <property type="entry name" value="alpha/beta-Hydrolases"/>
    <property type="match status" value="1"/>
</dbReference>
<accession>A0A517M4V9</accession>
<dbReference type="AlphaFoldDB" id="A0A517M4V9"/>
<name>A0A517M4V9_9BACT</name>
<evidence type="ECO:0008006" key="3">
    <source>
        <dbReference type="Google" id="ProtNLM"/>
    </source>
</evidence>
<evidence type="ECO:0000313" key="2">
    <source>
        <dbReference type="Proteomes" id="UP000319557"/>
    </source>
</evidence>
<evidence type="ECO:0000313" key="1">
    <source>
        <dbReference type="EMBL" id="QDS89913.1"/>
    </source>
</evidence>
<protein>
    <recommendedName>
        <fullName evidence="3">Alpha/beta hydrolase family protein</fullName>
    </recommendedName>
</protein>
<keyword evidence="2" id="KW-1185">Reference proteome</keyword>
<dbReference type="OrthoDB" id="241925at2"/>
<dbReference type="EMBL" id="CP036261">
    <property type="protein sequence ID" value="QDS89913.1"/>
    <property type="molecule type" value="Genomic_DNA"/>
</dbReference>
<organism evidence="1 2">
    <name type="scientific">Rosistilla ulvae</name>
    <dbReference type="NCBI Taxonomy" id="1930277"/>
    <lineage>
        <taxon>Bacteria</taxon>
        <taxon>Pseudomonadati</taxon>
        <taxon>Planctomycetota</taxon>
        <taxon>Planctomycetia</taxon>
        <taxon>Pirellulales</taxon>
        <taxon>Pirellulaceae</taxon>
        <taxon>Rosistilla</taxon>
    </lineage>
</organism>
<proteinExistence type="predicted"/>
<gene>
    <name evidence="1" type="ORF">EC9_41150</name>
</gene>
<dbReference type="Proteomes" id="UP000319557">
    <property type="component" value="Chromosome"/>
</dbReference>
<reference evidence="1 2" key="1">
    <citation type="submission" date="2019-02" db="EMBL/GenBank/DDBJ databases">
        <title>Deep-cultivation of Planctomycetes and their phenomic and genomic characterization uncovers novel biology.</title>
        <authorList>
            <person name="Wiegand S."/>
            <person name="Jogler M."/>
            <person name="Boedeker C."/>
            <person name="Pinto D."/>
            <person name="Vollmers J."/>
            <person name="Rivas-Marin E."/>
            <person name="Kohn T."/>
            <person name="Peeters S.H."/>
            <person name="Heuer A."/>
            <person name="Rast P."/>
            <person name="Oberbeckmann S."/>
            <person name="Bunk B."/>
            <person name="Jeske O."/>
            <person name="Meyerdierks A."/>
            <person name="Storesund J.E."/>
            <person name="Kallscheuer N."/>
            <person name="Luecker S."/>
            <person name="Lage O.M."/>
            <person name="Pohl T."/>
            <person name="Merkel B.J."/>
            <person name="Hornburger P."/>
            <person name="Mueller R.-W."/>
            <person name="Bruemmer F."/>
            <person name="Labrenz M."/>
            <person name="Spormann A.M."/>
            <person name="Op den Camp H."/>
            <person name="Overmann J."/>
            <person name="Amann R."/>
            <person name="Jetten M.S.M."/>
            <person name="Mascher T."/>
            <person name="Medema M.H."/>
            <person name="Devos D.P."/>
            <person name="Kaster A.-K."/>
            <person name="Ovreas L."/>
            <person name="Rohde M."/>
            <person name="Galperin M.Y."/>
            <person name="Jogler C."/>
        </authorList>
    </citation>
    <scope>NUCLEOTIDE SEQUENCE [LARGE SCALE GENOMIC DNA]</scope>
    <source>
        <strain evidence="1 2">EC9</strain>
    </source>
</reference>
<sequence>MFVGMEKGAVRFVNIPRPSIPVGGRASIRSRAIVFLTVALILSIYNSTRGHAAMLHEGDEYWVVNTRCISSNSRCANLESPTLKIYRYQQGSGLQHDRLDGLLARVDEDRSYLNVIYVHGNRFTSQEAIDRSLNIYRKVKRRCHDETKIRWILWSWPSDPIFNPLTDVRTKATRADTQALYAGWLLQHFPATDRLEMVGYSFGGRIVTGALHTAAGGSIHGRSLSGPPLRGARIAINLVAPALDRHWLARGSQHGLATENIGSMNLFYNSNDRVLKLYSMVSKYYNPVALGFAGLGPLAPRSDQLPIQIRSKDCRNSVGLLHDELKYYEPCCNAVEMIATSIQASYSPIVPVALAQ</sequence>
<dbReference type="KEGG" id="ruv:EC9_41150"/>
<dbReference type="InterPro" id="IPR029058">
    <property type="entry name" value="AB_hydrolase_fold"/>
</dbReference>